<protein>
    <submittedName>
        <fullName evidence="1">YciI-like protein</fullName>
    </submittedName>
</protein>
<name>A0ACC6RS89_9BURK</name>
<evidence type="ECO:0000313" key="2">
    <source>
        <dbReference type="Proteomes" id="UP001392318"/>
    </source>
</evidence>
<reference evidence="1" key="1">
    <citation type="submission" date="2024-01" db="EMBL/GenBank/DDBJ databases">
        <title>The diversity of rhizobia nodulating Mimosa spp. in eleven states of Brazil covering several biomes is determined by host plant, location, and edaphic factors.</title>
        <authorList>
            <person name="Rouws L."/>
            <person name="Barauna A."/>
            <person name="Beukes C."/>
            <person name="De Faria S.M."/>
            <person name="Gross E."/>
            <person name="Dos Reis Junior F.B."/>
            <person name="Simon M."/>
            <person name="Maluk M."/>
            <person name="Odee D.W."/>
            <person name="Kenicer G."/>
            <person name="Young J.P.W."/>
            <person name="Reis V.M."/>
            <person name="Zilli J."/>
            <person name="James E.K."/>
        </authorList>
    </citation>
    <scope>NUCLEOTIDE SEQUENCE</scope>
    <source>
        <strain evidence="1">JPY452</strain>
    </source>
</reference>
<evidence type="ECO:0000313" key="1">
    <source>
        <dbReference type="EMBL" id="MEM5404605.1"/>
    </source>
</evidence>
<sequence length="98" mass="10935">MHYLLMYELADDYLERRPEHRSAHLQLAWAAVERGELLLAGAIADPVDNALLLFQGDSPAAAEAFARADPYVLSGLVKHWRVRPWQTVVGEAASNPVR</sequence>
<keyword evidence="2" id="KW-1185">Reference proteome</keyword>
<dbReference type="EMBL" id="JAYMRU010000031">
    <property type="protein sequence ID" value="MEM5404605.1"/>
    <property type="molecule type" value="Genomic_DNA"/>
</dbReference>
<gene>
    <name evidence="1" type="ORF">VSR83_32050</name>
</gene>
<organism evidence="1 2">
    <name type="scientific">Paraburkholderia unamae</name>
    <dbReference type="NCBI Taxonomy" id="219649"/>
    <lineage>
        <taxon>Bacteria</taxon>
        <taxon>Pseudomonadati</taxon>
        <taxon>Pseudomonadota</taxon>
        <taxon>Betaproteobacteria</taxon>
        <taxon>Burkholderiales</taxon>
        <taxon>Burkholderiaceae</taxon>
        <taxon>Paraburkholderia</taxon>
    </lineage>
</organism>
<accession>A0ACC6RS89</accession>
<comment type="caution">
    <text evidence="1">The sequence shown here is derived from an EMBL/GenBank/DDBJ whole genome shotgun (WGS) entry which is preliminary data.</text>
</comment>
<dbReference type="Proteomes" id="UP001392318">
    <property type="component" value="Unassembled WGS sequence"/>
</dbReference>
<proteinExistence type="predicted"/>